<dbReference type="EMBL" id="FNCJ01000030">
    <property type="protein sequence ID" value="SDI68137.1"/>
    <property type="molecule type" value="Genomic_DNA"/>
</dbReference>
<proteinExistence type="predicted"/>
<dbReference type="PANTHER" id="PTHR30160">
    <property type="entry name" value="TETRAACYLDISACCHARIDE 4'-KINASE-RELATED"/>
    <property type="match status" value="1"/>
</dbReference>
<evidence type="ECO:0000313" key="6">
    <source>
        <dbReference type="Proteomes" id="UP000199706"/>
    </source>
</evidence>
<reference evidence="5 6" key="1">
    <citation type="submission" date="2016-10" db="EMBL/GenBank/DDBJ databases">
        <authorList>
            <person name="de Groot N.N."/>
        </authorList>
    </citation>
    <scope>NUCLEOTIDE SEQUENCE [LARGE SCALE GENOMIC DNA]</scope>
    <source>
        <strain evidence="5 6">LMG 2247</strain>
    </source>
</reference>
<dbReference type="GO" id="GO:0008713">
    <property type="term" value="F:ADP-heptose-lipopolysaccharide heptosyltransferase activity"/>
    <property type="evidence" value="ECO:0007669"/>
    <property type="project" value="TreeGrafter"/>
</dbReference>
<evidence type="ECO:0000256" key="1">
    <source>
        <dbReference type="ARBA" id="ARBA00022676"/>
    </source>
</evidence>
<evidence type="ECO:0000313" key="5">
    <source>
        <dbReference type="EMBL" id="SDI68137.1"/>
    </source>
</evidence>
<dbReference type="Pfam" id="PF21129">
    <property type="entry name" value="TibC_1st"/>
    <property type="match status" value="1"/>
</dbReference>
<protein>
    <submittedName>
        <fullName evidence="5">Autotransporter strand-loop-strand O-heptosyltransferase</fullName>
    </submittedName>
</protein>
<sequence>MSASSQTNGAGQPQPAGPPAGGPAAGPGQAPFVKLGEPLFEGPAGIRYDFNYGCRVKVSGAGWRVRLLDRNADVVLYDEEVADATVCSTSRYYVNFRIEVLRDGKLVFEHDQDLYGRKVFARLPVSTIGDVIAWFPYVDEFRKRHQCEMYVSMGEALWSLFEDAYPHLHYVHPEDEDAGAYGFYASYFLGIFFPSSDRTHQPTDYRVSGLQRTIAWLLGLPAQECRPRIGVRDTRRRIAEPYVCIAAQASSQCKHWNNPTGWYETVRYLKAQGYRVLCIDRDALTGQGLQWNHIPYGAEDFTGDLPLQERASLLLHAEFFVGLSSGLSWLAWALGKPVVMISGFTHPQNEFGTPYRVINFHACNSCWNDTSVEFDNTDYLWCPRHAGTERQFECSRLIAPGQVVKTIARVIDDVKHDPRP</sequence>
<evidence type="ECO:0000256" key="3">
    <source>
        <dbReference type="SAM" id="MobiDB-lite"/>
    </source>
</evidence>
<organism evidence="5 6">
    <name type="scientific">Paraburkholderia phenazinium</name>
    <dbReference type="NCBI Taxonomy" id="60549"/>
    <lineage>
        <taxon>Bacteria</taxon>
        <taxon>Pseudomonadati</taxon>
        <taxon>Pseudomonadota</taxon>
        <taxon>Betaproteobacteria</taxon>
        <taxon>Burkholderiales</taxon>
        <taxon>Burkholderiaceae</taxon>
        <taxon>Paraburkholderia</taxon>
    </lineage>
</organism>
<feature type="domain" description="Autotransproter heptosyltransferase TibC/BAHTCr-like N-terminal" evidence="4">
    <location>
        <begin position="42"/>
        <end position="104"/>
    </location>
</feature>
<evidence type="ECO:0000256" key="2">
    <source>
        <dbReference type="ARBA" id="ARBA00022679"/>
    </source>
</evidence>
<dbReference type="CDD" id="cd03789">
    <property type="entry name" value="GT9_LPS_heptosyltransferase"/>
    <property type="match status" value="1"/>
</dbReference>
<gene>
    <name evidence="5" type="ORF">SAMN05216466_1306</name>
</gene>
<dbReference type="InterPro" id="IPR030929">
    <property type="entry name" value="Aah/TibC-like"/>
</dbReference>
<dbReference type="InterPro" id="IPR002201">
    <property type="entry name" value="Glyco_trans_9"/>
</dbReference>
<dbReference type="GO" id="GO:0009244">
    <property type="term" value="P:lipopolysaccharide core region biosynthetic process"/>
    <property type="evidence" value="ECO:0007669"/>
    <property type="project" value="TreeGrafter"/>
</dbReference>
<dbReference type="SUPFAM" id="SSF53756">
    <property type="entry name" value="UDP-Glycosyltransferase/glycogen phosphorylase"/>
    <property type="match status" value="1"/>
</dbReference>
<name>A0A1G8MJT0_9BURK</name>
<dbReference type="InterPro" id="IPR049327">
    <property type="entry name" value="TibC/BAHTCr-like_N"/>
</dbReference>
<evidence type="ECO:0000259" key="4">
    <source>
        <dbReference type="Pfam" id="PF21129"/>
    </source>
</evidence>
<dbReference type="NCBIfam" id="TIGR04414">
    <property type="entry name" value="hepto_Aah_TibC"/>
    <property type="match status" value="1"/>
</dbReference>
<dbReference type="Gene3D" id="3.40.50.2000">
    <property type="entry name" value="Glycogen Phosphorylase B"/>
    <property type="match status" value="1"/>
</dbReference>
<keyword evidence="2 5" id="KW-0808">Transferase</keyword>
<dbReference type="Proteomes" id="UP000199706">
    <property type="component" value="Unassembled WGS sequence"/>
</dbReference>
<dbReference type="GO" id="GO:0005829">
    <property type="term" value="C:cytosol"/>
    <property type="evidence" value="ECO:0007669"/>
    <property type="project" value="TreeGrafter"/>
</dbReference>
<dbReference type="InterPro" id="IPR051199">
    <property type="entry name" value="LPS_LOS_Heptosyltrfase"/>
</dbReference>
<dbReference type="RefSeq" id="WP_244106624.1">
    <property type="nucleotide sequence ID" value="NZ_CADERL010000042.1"/>
</dbReference>
<keyword evidence="1" id="KW-0328">Glycosyltransferase</keyword>
<accession>A0A1G8MJT0</accession>
<dbReference type="AlphaFoldDB" id="A0A1G8MJT0"/>
<feature type="region of interest" description="Disordered" evidence="3">
    <location>
        <begin position="1"/>
        <end position="28"/>
    </location>
</feature>
<dbReference type="Pfam" id="PF01075">
    <property type="entry name" value="Glyco_transf_9"/>
    <property type="match status" value="1"/>
</dbReference>